<organism evidence="1 2">
    <name type="scientific">Meloidogyne enterolobii</name>
    <name type="common">Root-knot nematode worm</name>
    <name type="synonym">Meloidogyne mayaguensis</name>
    <dbReference type="NCBI Taxonomy" id="390850"/>
    <lineage>
        <taxon>Eukaryota</taxon>
        <taxon>Metazoa</taxon>
        <taxon>Ecdysozoa</taxon>
        <taxon>Nematoda</taxon>
        <taxon>Chromadorea</taxon>
        <taxon>Rhabditida</taxon>
        <taxon>Tylenchina</taxon>
        <taxon>Tylenchomorpha</taxon>
        <taxon>Tylenchoidea</taxon>
        <taxon>Meloidogynidae</taxon>
        <taxon>Meloidogyninae</taxon>
        <taxon>Meloidogyne</taxon>
    </lineage>
</organism>
<name>A0ACB0XZJ1_MELEN</name>
<keyword evidence="2" id="KW-1185">Reference proteome</keyword>
<gene>
    <name evidence="1" type="ORF">MENTE1834_LOCUS5528</name>
</gene>
<protein>
    <submittedName>
        <fullName evidence="1">Uncharacterized protein</fullName>
    </submittedName>
</protein>
<sequence>MEEDFYDDNERCYVDVKQVTNNKSSFKIGQKFQKFIQLVPFPSKTKETKQKQKQKISAHPQSTTTTSHPSHSFSSSSSPSSPTSTITLSLSQVASLQQNEDLLEPFTIEQEEEKEENFEFNIDLETTMEEENNNKNRPKMPPKMFLSSIPMRDLVVNNKQGVRHNMPSSVSSIPSPTPPTKPPPPPPSTGSSRRSRLSNVCPPTSSKSSFLVSRTQILLTLIAFLSVLLLAILFTFILTRDVLLREYIEGRISDDDSNINESKSFDGIISTKLPEVAKLVGRVQHERATDINRFRVPGKSLVAPATSNNETLEEEDKEDEQESSVSTTAEEPGADELRLSGELYPIWYNLTMKIFVPGFGAQIPDENNLTFNGDLLMKFRVEQSTRRIELNALKLSFDRFNLEKYQLKRVDESNQNLSKSVPKVVEVKVDEAREKVFFELDGTLEKDEHYLFRIPYTGPIASKLSGLYLTTYTTLAGEHKCAAVTQMEPTDARRMVPCFDEPHFKAIYRLNIIHPFGSRAVSNAKEIRDGVATDNEEWIQTDFDETLPMSSYLLALVVSDFDYVEGYTKRGIRFRIWARQDAVNFTSYALQAGIRVLEFYEDYYGIEFPLPKQDMMAFPDFAAGAMENWGLVTYREKYLLYSPELYTAQQKMAVASVVAHELAHQWFGNLVTMRWWSDLWLNEGFATLMEYLGTDAISNGGFRMRDYFIIEALDSAFDRDSRATSHPLFFEIRKAEDVSEAFDSITYSKGASVLRMIRSVMGEESFKNGLNIYLNRFKYHNAEHSDLWDALTEAVPQHLLDSEGQPFNVKNFAKYWTEQTGFPVVKRISPNKVLLTQQRFRLDHIVGDYSIDEKGVKIDKNNNNTFNIKNQQNNPNNLTTTNINLNKTSLIVQQKQVGNVKLESSKLIENSGEKNLQDDEKKNEEEKEFKWDIPIWWSINGTDQPMLWLTNSTELETSAGDVIVLNIRSQGFYRVQYAPDEMEQIRQQLFDNHTKLSMGSRVRIIDDAFTLAEGGYLPYEDTLNLTQYLAKEEEYPPWEIALTGFNVIQSYFDDEPETEDLRAYIKLLIGDIFERELDKLADWEPGDGEKHFFNDLLRQRIIQRMCTLRDSRCINAILDIYRRQFVDSCTDFISTENNGNNSGSPPSLPHKPGRKMASQCSKIPVPFRTLAYCEGVHYGTEQDWNLILELFRNEIVQVEKERLLVALACSRDTHTLKMLLTMASDVNSTIIRLQDKPSVFTHVGSRIIGKKIILDFFIDRWPRIYQDFKDQQTLLRSIISSSIVGKSQRVIDQVENFLRENQKTTKNLDVFKQRLEVLQTNTRWIQKNFNKLAQWFREHNGQNGKTLLLNEEEMQGGPFPSPIMAKFK</sequence>
<proteinExistence type="predicted"/>
<comment type="caution">
    <text evidence="1">The sequence shown here is derived from an EMBL/GenBank/DDBJ whole genome shotgun (WGS) entry which is preliminary data.</text>
</comment>
<dbReference type="Proteomes" id="UP001497535">
    <property type="component" value="Unassembled WGS sequence"/>
</dbReference>
<dbReference type="EMBL" id="CAVMJV010000004">
    <property type="protein sequence ID" value="CAK5024545.1"/>
    <property type="molecule type" value="Genomic_DNA"/>
</dbReference>
<accession>A0ACB0XZJ1</accession>
<evidence type="ECO:0000313" key="1">
    <source>
        <dbReference type="EMBL" id="CAK5024545.1"/>
    </source>
</evidence>
<evidence type="ECO:0000313" key="2">
    <source>
        <dbReference type="Proteomes" id="UP001497535"/>
    </source>
</evidence>
<reference evidence="1" key="1">
    <citation type="submission" date="2023-11" db="EMBL/GenBank/DDBJ databases">
        <authorList>
            <person name="Poullet M."/>
        </authorList>
    </citation>
    <scope>NUCLEOTIDE SEQUENCE</scope>
    <source>
        <strain evidence="1">E1834</strain>
    </source>
</reference>